<dbReference type="InterPro" id="IPR052729">
    <property type="entry name" value="Acyl/Acetyltrans_Enzymes"/>
</dbReference>
<gene>
    <name evidence="2" type="ORF">GCM10011505_30860</name>
</gene>
<comment type="caution">
    <text evidence="2">The sequence shown here is derived from an EMBL/GenBank/DDBJ whole genome shotgun (WGS) entry which is preliminary data.</text>
</comment>
<dbReference type="InterPro" id="IPR016181">
    <property type="entry name" value="Acyl_CoA_acyltransferase"/>
</dbReference>
<dbReference type="RefSeq" id="WP_188579459.1">
    <property type="nucleotide sequence ID" value="NZ_BMDZ01000037.1"/>
</dbReference>
<organism evidence="2 3">
    <name type="scientific">Tistrella bauzanensis</name>
    <dbReference type="NCBI Taxonomy" id="657419"/>
    <lineage>
        <taxon>Bacteria</taxon>
        <taxon>Pseudomonadati</taxon>
        <taxon>Pseudomonadota</taxon>
        <taxon>Alphaproteobacteria</taxon>
        <taxon>Geminicoccales</taxon>
        <taxon>Geminicoccaceae</taxon>
        <taxon>Tistrella</taxon>
    </lineage>
</organism>
<dbReference type="Proteomes" id="UP000603352">
    <property type="component" value="Unassembled WGS sequence"/>
</dbReference>
<evidence type="ECO:0000313" key="3">
    <source>
        <dbReference type="Proteomes" id="UP000603352"/>
    </source>
</evidence>
<reference evidence="3" key="1">
    <citation type="journal article" date="2019" name="Int. J. Syst. Evol. Microbiol.">
        <title>The Global Catalogue of Microorganisms (GCM) 10K type strain sequencing project: providing services to taxonomists for standard genome sequencing and annotation.</title>
        <authorList>
            <consortium name="The Broad Institute Genomics Platform"/>
            <consortium name="The Broad Institute Genome Sequencing Center for Infectious Disease"/>
            <person name="Wu L."/>
            <person name="Ma J."/>
        </authorList>
    </citation>
    <scope>NUCLEOTIDE SEQUENCE [LARGE SCALE GENOMIC DNA]</scope>
    <source>
        <strain evidence="3">CGMCC 1.10188</strain>
    </source>
</reference>
<evidence type="ECO:0000313" key="2">
    <source>
        <dbReference type="EMBL" id="GGB47580.1"/>
    </source>
</evidence>
<dbReference type="Gene3D" id="3.40.630.90">
    <property type="match status" value="1"/>
</dbReference>
<dbReference type="Pfam" id="PF18014">
    <property type="entry name" value="Acetyltransf_18"/>
    <property type="match status" value="1"/>
</dbReference>
<proteinExistence type="predicted"/>
<dbReference type="PANTHER" id="PTHR47237">
    <property type="entry name" value="SLL0310 PROTEIN"/>
    <property type="match status" value="1"/>
</dbReference>
<dbReference type="InterPro" id="IPR000182">
    <property type="entry name" value="GNAT_dom"/>
</dbReference>
<dbReference type="InterPro" id="IPR041496">
    <property type="entry name" value="YitH/HolE_GNAT"/>
</dbReference>
<dbReference type="Gene3D" id="3.40.630.30">
    <property type="match status" value="1"/>
</dbReference>
<feature type="domain" description="N-acetyltransferase" evidence="1">
    <location>
        <begin position="9"/>
        <end position="162"/>
    </location>
</feature>
<evidence type="ECO:0000259" key="1">
    <source>
        <dbReference type="PROSITE" id="PS51186"/>
    </source>
</evidence>
<dbReference type="CDD" id="cd04301">
    <property type="entry name" value="NAT_SF"/>
    <property type="match status" value="1"/>
</dbReference>
<keyword evidence="3" id="KW-1185">Reference proteome</keyword>
<protein>
    <submittedName>
        <fullName evidence="2">Acetyltransferase</fullName>
    </submittedName>
</protein>
<name>A0ABQ1IMN7_9PROT</name>
<accession>A0ABQ1IMN7</accession>
<sequence>MAPIETTPPKVGRIGPDHIAGCLDLSAEAGWNQTAADWSVFFDAGTVFAIAGEDGRPVATGAVLPHGPDIAWISMVLVRAGQRGRGLGTHILNACLNHCRAAGLLPVLDATPAGERVYRPLGFLPWFGLTRWEGQGGGGVRGAAGRCRPATADDLPAILALDTQALGAARAALLGRLAGSGTSGFVHVDGTGFVLSRPGRAATQIGPLVAASDAVAADLLNAACAAIDGPVIIDLADHHTALGQHLGAQRFVPSRPFLRMACGHPVPIGTSGRLFAAAGPEFG</sequence>
<dbReference type="Pfam" id="PF00583">
    <property type="entry name" value="Acetyltransf_1"/>
    <property type="match status" value="1"/>
</dbReference>
<dbReference type="PANTHER" id="PTHR47237:SF2">
    <property type="entry name" value="BLL4206 PROTEIN"/>
    <property type="match status" value="1"/>
</dbReference>
<dbReference type="PROSITE" id="PS51186">
    <property type="entry name" value="GNAT"/>
    <property type="match status" value="1"/>
</dbReference>
<dbReference type="SUPFAM" id="SSF55729">
    <property type="entry name" value="Acyl-CoA N-acyltransferases (Nat)"/>
    <property type="match status" value="1"/>
</dbReference>
<dbReference type="EMBL" id="BMDZ01000037">
    <property type="protein sequence ID" value="GGB47580.1"/>
    <property type="molecule type" value="Genomic_DNA"/>
</dbReference>